<dbReference type="Gene3D" id="3.20.20.150">
    <property type="entry name" value="Divalent-metal-dependent TIM barrel enzymes"/>
    <property type="match status" value="1"/>
</dbReference>
<dbReference type="InterPro" id="IPR036237">
    <property type="entry name" value="Xyl_isomerase-like_sf"/>
</dbReference>
<dbReference type="PANTHER" id="PTHR12110">
    <property type="entry name" value="HYDROXYPYRUVATE ISOMERASE"/>
    <property type="match status" value="1"/>
</dbReference>
<dbReference type="InterPro" id="IPR037523">
    <property type="entry name" value="VOC_core"/>
</dbReference>
<evidence type="ECO:0000313" key="5">
    <source>
        <dbReference type="Proteomes" id="UP000219050"/>
    </source>
</evidence>
<comment type="pathway">
    <text evidence="2">Aromatic compound metabolism; 3,4-dihydroxybenzoate biosynthesis.</text>
</comment>
<accession>A0A291LWU0</accession>
<dbReference type="PANTHER" id="PTHR12110:SF21">
    <property type="entry name" value="XYLOSE ISOMERASE-LIKE TIM BARREL DOMAIN-CONTAINING PROTEIN"/>
    <property type="match status" value="1"/>
</dbReference>
<dbReference type="InterPro" id="IPR004360">
    <property type="entry name" value="Glyas_Fos-R_dOase_dom"/>
</dbReference>
<dbReference type="InterPro" id="IPR013022">
    <property type="entry name" value="Xyl_isomerase-like_TIM-brl"/>
</dbReference>
<comment type="function">
    <text evidence="2">Catalyzes the conversion of 3-dehydroshikimate to protocatechuate (3,4-dihydroxybenzoate), a common intermediate of quinate and shikimate degradation pathways.</text>
</comment>
<dbReference type="SUPFAM" id="SSF51658">
    <property type="entry name" value="Xylose isomerase-like"/>
    <property type="match status" value="1"/>
</dbReference>
<name>A0A291LWU0_9RHOB</name>
<dbReference type="CDD" id="cd08342">
    <property type="entry name" value="HPPD_N_like"/>
    <property type="match status" value="1"/>
</dbReference>
<dbReference type="Gene3D" id="3.10.180.10">
    <property type="entry name" value="2,3-Dihydroxybiphenyl 1,2-Dioxygenase, domain 1"/>
    <property type="match status" value="2"/>
</dbReference>
<gene>
    <name evidence="4" type="ORF">CBW24_03210</name>
</gene>
<dbReference type="SUPFAM" id="SSF54593">
    <property type="entry name" value="Glyoxalase/Bleomycin resistance protein/Dihydroxybiphenyl dioxygenase"/>
    <property type="match status" value="1"/>
</dbReference>
<dbReference type="Pfam" id="PF14696">
    <property type="entry name" value="Glyoxalase_5"/>
    <property type="match status" value="1"/>
</dbReference>
<feature type="domain" description="VOC" evidence="3">
    <location>
        <begin position="437"/>
        <end position="586"/>
    </location>
</feature>
<feature type="binding site" evidence="2">
    <location>
        <position position="440"/>
    </location>
    <ligand>
        <name>Mg(2+)</name>
        <dbReference type="ChEBI" id="CHEBI:18420"/>
    </ligand>
</feature>
<evidence type="ECO:0000313" key="4">
    <source>
        <dbReference type="EMBL" id="ATI41107.1"/>
    </source>
</evidence>
<comment type="caution">
    <text evidence="2">Lacks conserved residue(s) required for the propagation of feature annotation.</text>
</comment>
<organism evidence="4 5">
    <name type="scientific">Pacificitalea manganoxidans</name>
    <dbReference type="NCBI Taxonomy" id="1411902"/>
    <lineage>
        <taxon>Bacteria</taxon>
        <taxon>Pseudomonadati</taxon>
        <taxon>Pseudomonadota</taxon>
        <taxon>Alphaproteobacteria</taxon>
        <taxon>Rhodobacterales</taxon>
        <taxon>Paracoccaceae</taxon>
        <taxon>Pacificitalea</taxon>
    </lineage>
</organism>
<dbReference type="AlphaFoldDB" id="A0A291LWU0"/>
<keyword evidence="2" id="KW-0456">Lyase</keyword>
<dbReference type="Proteomes" id="UP000219050">
    <property type="component" value="Chromosome"/>
</dbReference>
<feature type="binding site" evidence="2">
    <location>
        <position position="595"/>
    </location>
    <ligand>
        <name>Mg(2+)</name>
        <dbReference type="ChEBI" id="CHEBI:18420"/>
    </ligand>
</feature>
<dbReference type="RefSeq" id="WP_097372655.1">
    <property type="nucleotide sequence ID" value="NZ_CP021404.1"/>
</dbReference>
<comment type="catalytic activity">
    <reaction evidence="2">
        <text>3-dehydroshikimate = 3,4-dihydroxybenzoate + H2O</text>
        <dbReference type="Rhea" id="RHEA:24848"/>
        <dbReference type="ChEBI" id="CHEBI:15377"/>
        <dbReference type="ChEBI" id="CHEBI:16630"/>
        <dbReference type="ChEBI" id="CHEBI:36241"/>
        <dbReference type="EC" id="4.2.1.118"/>
    </reaction>
</comment>
<reference evidence="4 5" key="1">
    <citation type="submission" date="2017-05" db="EMBL/GenBank/DDBJ databases">
        <title>Comparative genomic and metabolic analysis of manganese-oxidizing mechanisms in Celeribater manganoxidans DY25T: its adaption to the environment of polymetallic nodule.</title>
        <authorList>
            <person name="Wang X."/>
        </authorList>
    </citation>
    <scope>NUCLEOTIDE SEQUENCE [LARGE SCALE GENOMIC DNA]</scope>
    <source>
        <strain evidence="4 5">DY25</strain>
    </source>
</reference>
<dbReference type="GO" id="GO:0046872">
    <property type="term" value="F:metal ion binding"/>
    <property type="evidence" value="ECO:0007669"/>
    <property type="project" value="UniProtKB-UniRule"/>
</dbReference>
<dbReference type="InterPro" id="IPR041736">
    <property type="entry name" value="4OHPhenylPyrv_dOase_N"/>
</dbReference>
<sequence>MKTSIATVTVPGDLSEKLEAIAAAGFSGVEIFEQDFLAFDGTPRDVGRMIRDHGLEITLFQPFRDFEGLPEPQRSRAFDRAERKFDIMNELEVDLILMCSSCHPESLGGIDRIAADFAELGDRAAAKGIRVGYEALCWGKHINDHRDAWEVVRRADHTNVGLILDSFHTLGRKIDPDTIRSIPGDRIFYIHLADAPQIEMDLLYWSRHFRNMPGEGDLDVTGFTRAVLATGYQGPLSLEIFNDQFRMGSPRMVAADGYRSLVNLIDSVRRAEPSLRIDAPAIPAPVASSGFEFIEFAADEAEAERLGALLHTMGFQRAGRHIAKDVTLWRQGEINIVINTEREGFAHSAYIMHGTSICDLGLRVADAQATVDRAVALGTPTFSQPIGPGELDIPAIRGVGGGVMHFIDDSADLSRVWDVEFKPAQDEAQVTPAGLTRIDHIAQTMNYEEMLSWSLFYTSLFEASKSPMVDVIDPDGIVRSQVIESPDAKLRVTLNGAESHRTFAGRYLADSFGSAVQHAAFETDDIFATAQALSANGFAPLKLPENYYEDLEARFGLDPDLLDRMRAANILYDRHGDAEFFQIFSQTYGDGMFFEIVQRRGSYAGYGAANAPFRIAAQKRAQPGKGVPRR</sequence>
<dbReference type="InterPro" id="IPR050312">
    <property type="entry name" value="IolE/XylAMocC-like"/>
</dbReference>
<dbReference type="KEGG" id="cmag:CBW24_03210"/>
<keyword evidence="1 2" id="KW-0479">Metal-binding</keyword>
<evidence type="ECO:0000256" key="1">
    <source>
        <dbReference type="ARBA" id="ARBA00022723"/>
    </source>
</evidence>
<comment type="similarity">
    <text evidence="2">Belongs to the bacterial two-domain DSD family.</text>
</comment>
<dbReference type="InterPro" id="IPR029068">
    <property type="entry name" value="Glyas_Bleomycin-R_OHBP_Dase"/>
</dbReference>
<comment type="cofactor">
    <cofactor evidence="2">
        <name>a divalent metal cation</name>
        <dbReference type="ChEBI" id="CHEBI:60240"/>
    </cofactor>
</comment>
<dbReference type="InterPro" id="IPR043700">
    <property type="entry name" value="DSD"/>
</dbReference>
<feature type="domain" description="VOC" evidence="3">
    <location>
        <begin position="290"/>
        <end position="409"/>
    </location>
</feature>
<dbReference type="OrthoDB" id="9780241at2"/>
<dbReference type="GO" id="GO:0046279">
    <property type="term" value="P:3,4-dihydroxybenzoate biosynthetic process"/>
    <property type="evidence" value="ECO:0007669"/>
    <property type="project" value="UniProtKB-UniRule"/>
</dbReference>
<evidence type="ECO:0000259" key="3">
    <source>
        <dbReference type="PROSITE" id="PS51819"/>
    </source>
</evidence>
<dbReference type="EMBL" id="CP021404">
    <property type="protein sequence ID" value="ATI41107.1"/>
    <property type="molecule type" value="Genomic_DNA"/>
</dbReference>
<dbReference type="EC" id="4.2.1.118" evidence="2"/>
<protein>
    <recommendedName>
        <fullName evidence="2">3-dehydroshikimate dehydratase</fullName>
        <shortName evidence="2">DSD</shortName>
        <ecNumber evidence="2">4.2.1.118</ecNumber>
    </recommendedName>
</protein>
<proteinExistence type="inferred from homology"/>
<dbReference type="UniPathway" id="UPA00088"/>
<keyword evidence="5" id="KW-1185">Reference proteome</keyword>
<dbReference type="Pfam" id="PF01261">
    <property type="entry name" value="AP_endonuc_2"/>
    <property type="match status" value="1"/>
</dbReference>
<dbReference type="Pfam" id="PF00903">
    <property type="entry name" value="Glyoxalase"/>
    <property type="match status" value="1"/>
</dbReference>
<dbReference type="GO" id="GO:0046565">
    <property type="term" value="F:3-dehydroshikimate dehydratase activity"/>
    <property type="evidence" value="ECO:0007669"/>
    <property type="project" value="UniProtKB-UniRule"/>
</dbReference>
<feature type="binding site" evidence="2">
    <location>
        <position position="518"/>
    </location>
    <ligand>
        <name>Mg(2+)</name>
        <dbReference type="ChEBI" id="CHEBI:18420"/>
    </ligand>
</feature>
<evidence type="ECO:0000256" key="2">
    <source>
        <dbReference type="HAMAP-Rule" id="MF_02238"/>
    </source>
</evidence>
<dbReference type="HAMAP" id="MF_02238">
    <property type="entry name" value="DSD"/>
    <property type="match status" value="1"/>
</dbReference>
<dbReference type="PROSITE" id="PS51819">
    <property type="entry name" value="VOC"/>
    <property type="match status" value="2"/>
</dbReference>